<feature type="region of interest" description="Disordered" evidence="1">
    <location>
        <begin position="62"/>
        <end position="119"/>
    </location>
</feature>
<feature type="region of interest" description="Disordered" evidence="1">
    <location>
        <begin position="1"/>
        <end position="28"/>
    </location>
</feature>
<keyword evidence="3" id="KW-1185">Reference proteome</keyword>
<feature type="compositionally biased region" description="Basic and acidic residues" evidence="1">
    <location>
        <begin position="62"/>
        <end position="78"/>
    </location>
</feature>
<dbReference type="EMBL" id="GL883145">
    <property type="protein sequence ID" value="EGG00626.1"/>
    <property type="molecule type" value="Genomic_DNA"/>
</dbReference>
<dbReference type="GeneID" id="18924461"/>
<dbReference type="Proteomes" id="UP000001072">
    <property type="component" value="Unassembled WGS sequence"/>
</dbReference>
<organism evidence="3">
    <name type="scientific">Melampsora larici-populina (strain 98AG31 / pathotype 3-4-7)</name>
    <name type="common">Poplar leaf rust fungus</name>
    <dbReference type="NCBI Taxonomy" id="747676"/>
    <lineage>
        <taxon>Eukaryota</taxon>
        <taxon>Fungi</taxon>
        <taxon>Dikarya</taxon>
        <taxon>Basidiomycota</taxon>
        <taxon>Pucciniomycotina</taxon>
        <taxon>Pucciniomycetes</taxon>
        <taxon>Pucciniales</taxon>
        <taxon>Melampsoraceae</taxon>
        <taxon>Melampsora</taxon>
    </lineage>
</organism>
<accession>F4S414</accession>
<dbReference type="VEuPathDB" id="FungiDB:MELLADRAFT_111687"/>
<gene>
    <name evidence="2" type="ORF">MELLADRAFT_111687</name>
</gene>
<dbReference type="KEGG" id="mlr:MELLADRAFT_111687"/>
<name>F4S414_MELLP</name>
<sequence>MVRMETTTGSEIGSGVGYSGSGSTSVMKMSPGTQELYEREQVRKLAKESHLKDDQHQWFERFDHHSMEGRKTLRDGHKTNRRKTQQVSPTPTTTGTTSTTTADNETPNPTTMTAPTQPRMDRTEYTPKQIQHIERKANRQKRGRDYYYYPAADNFVPISKDCGDVSGYCGRMRIYDSIHNDQLLYDTGCCHCGPCLSNKERPEAEKWLDCAVLSGAAACVGSLYGYCKYKSS</sequence>
<proteinExistence type="predicted"/>
<evidence type="ECO:0000313" key="2">
    <source>
        <dbReference type="EMBL" id="EGG00626.1"/>
    </source>
</evidence>
<feature type="compositionally biased region" description="Polar residues" evidence="1">
    <location>
        <begin position="102"/>
        <end position="116"/>
    </location>
</feature>
<dbReference type="RefSeq" id="XP_007416080.1">
    <property type="nucleotide sequence ID" value="XM_007416018.1"/>
</dbReference>
<feature type="compositionally biased region" description="Low complexity" evidence="1">
    <location>
        <begin position="85"/>
        <end position="101"/>
    </location>
</feature>
<reference evidence="3" key="1">
    <citation type="journal article" date="2011" name="Proc. Natl. Acad. Sci. U.S.A.">
        <title>Obligate biotrophy features unraveled by the genomic analysis of rust fungi.</title>
        <authorList>
            <person name="Duplessis S."/>
            <person name="Cuomo C.A."/>
            <person name="Lin Y.-C."/>
            <person name="Aerts A."/>
            <person name="Tisserant E."/>
            <person name="Veneault-Fourrey C."/>
            <person name="Joly D.L."/>
            <person name="Hacquard S."/>
            <person name="Amselem J."/>
            <person name="Cantarel B.L."/>
            <person name="Chiu R."/>
            <person name="Coutinho P.M."/>
            <person name="Feau N."/>
            <person name="Field M."/>
            <person name="Frey P."/>
            <person name="Gelhaye E."/>
            <person name="Goldberg J."/>
            <person name="Grabherr M.G."/>
            <person name="Kodira C.D."/>
            <person name="Kohler A."/>
            <person name="Kuees U."/>
            <person name="Lindquist E.A."/>
            <person name="Lucas S.M."/>
            <person name="Mago R."/>
            <person name="Mauceli E."/>
            <person name="Morin E."/>
            <person name="Murat C."/>
            <person name="Pangilinan J.L."/>
            <person name="Park R."/>
            <person name="Pearson M."/>
            <person name="Quesneville H."/>
            <person name="Rouhier N."/>
            <person name="Sakthikumar S."/>
            <person name="Salamov A.A."/>
            <person name="Schmutz J."/>
            <person name="Selles B."/>
            <person name="Shapiro H."/>
            <person name="Tanguay P."/>
            <person name="Tuskan G.A."/>
            <person name="Henrissat B."/>
            <person name="Van de Peer Y."/>
            <person name="Rouze P."/>
            <person name="Ellis J.G."/>
            <person name="Dodds P.N."/>
            <person name="Schein J.E."/>
            <person name="Zhong S."/>
            <person name="Hamelin R.C."/>
            <person name="Grigoriev I.V."/>
            <person name="Szabo L.J."/>
            <person name="Martin F."/>
        </authorList>
    </citation>
    <scope>NUCLEOTIDE SEQUENCE [LARGE SCALE GENOMIC DNA]</scope>
    <source>
        <strain evidence="3">98AG31 / pathotype 3-4-7</strain>
    </source>
</reference>
<dbReference type="HOGENOM" id="CLU_1195102_0_0_1"/>
<protein>
    <submittedName>
        <fullName evidence="2">Secreted protein</fullName>
    </submittedName>
</protein>
<evidence type="ECO:0000256" key="1">
    <source>
        <dbReference type="SAM" id="MobiDB-lite"/>
    </source>
</evidence>
<dbReference type="AlphaFoldDB" id="F4S414"/>
<evidence type="ECO:0000313" key="3">
    <source>
        <dbReference type="Proteomes" id="UP000001072"/>
    </source>
</evidence>
<dbReference type="InParanoid" id="F4S414"/>